<dbReference type="Gene3D" id="1.20.1270.180">
    <property type="match status" value="1"/>
</dbReference>
<feature type="domain" description="Lysozyme inhibitor LprI-like N-terminal" evidence="2">
    <location>
        <begin position="39"/>
        <end position="125"/>
    </location>
</feature>
<organism evidence="3 4">
    <name type="scientific">Paracidovorax citrulli</name>
    <name type="common">Acidovorax citrulli</name>
    <dbReference type="NCBI Taxonomy" id="80869"/>
    <lineage>
        <taxon>Bacteria</taxon>
        <taxon>Pseudomonadati</taxon>
        <taxon>Pseudomonadota</taxon>
        <taxon>Betaproteobacteria</taxon>
        <taxon>Burkholderiales</taxon>
        <taxon>Comamonadaceae</taxon>
        <taxon>Paracidovorax</taxon>
    </lineage>
</organism>
<dbReference type="Pfam" id="PF07007">
    <property type="entry name" value="LprI"/>
    <property type="match status" value="1"/>
</dbReference>
<evidence type="ECO:0000256" key="1">
    <source>
        <dbReference type="SAM" id="SignalP"/>
    </source>
</evidence>
<reference evidence="3 4" key="1">
    <citation type="submission" date="2023-06" db="EMBL/GenBank/DDBJ databases">
        <authorList>
            <person name="Ham H."/>
            <person name="Park D.S."/>
        </authorList>
    </citation>
    <scope>NUCLEOTIDE SEQUENCE [LARGE SCALE GENOMIC DNA]</scope>
    <source>
        <strain evidence="3 4">KACC 17005</strain>
    </source>
</reference>
<proteinExistence type="predicted"/>
<dbReference type="InterPro" id="IPR009739">
    <property type="entry name" value="LprI-like_N"/>
</dbReference>
<gene>
    <name evidence="3" type="ORF">QRO08_11050</name>
</gene>
<dbReference type="GeneID" id="79792190"/>
<dbReference type="EMBL" id="CP127363">
    <property type="protein sequence ID" value="WIY51062.1"/>
    <property type="molecule type" value="Genomic_DNA"/>
</dbReference>
<feature type="chain" id="PRO_5046762686" evidence="1">
    <location>
        <begin position="32"/>
        <end position="140"/>
    </location>
</feature>
<evidence type="ECO:0000259" key="2">
    <source>
        <dbReference type="Pfam" id="PF07007"/>
    </source>
</evidence>
<evidence type="ECO:0000313" key="3">
    <source>
        <dbReference type="EMBL" id="WIY51062.1"/>
    </source>
</evidence>
<name>A0ABY9AWA0_PARCI</name>
<dbReference type="Proteomes" id="UP001242732">
    <property type="component" value="Chromosome"/>
</dbReference>
<keyword evidence="1" id="KW-0732">Signal</keyword>
<keyword evidence="4" id="KW-1185">Reference proteome</keyword>
<dbReference type="RefSeq" id="WP_011795700.1">
    <property type="nucleotide sequence ID" value="NZ_CP023687.1"/>
</dbReference>
<evidence type="ECO:0000313" key="4">
    <source>
        <dbReference type="Proteomes" id="UP001242732"/>
    </source>
</evidence>
<protein>
    <submittedName>
        <fullName evidence="3">DUF1311 domain-containing protein</fullName>
    </submittedName>
</protein>
<sequence length="140" mass="15284">MEILKIPRRSARVASATGALALLLCSAGAHAQAGAGCDPKGTVAETNACAVQAWQQADTAIAILYGDVMRALSAHERPQLRQEQAAWQRERVTRCKQATRATEALPEGPRLYHECLTAETEARRRGLMRWLTLEHPSAKP</sequence>
<accession>A0ABY9AWA0</accession>
<feature type="signal peptide" evidence="1">
    <location>
        <begin position="1"/>
        <end position="31"/>
    </location>
</feature>